<protein>
    <submittedName>
        <fullName evidence="1">Uncharacterized protein</fullName>
    </submittedName>
</protein>
<name>A0AAX3EDI5_PAEUR</name>
<proteinExistence type="predicted"/>
<organism evidence="1 2">
    <name type="scientific">Paenarthrobacter ureafaciens</name>
    <dbReference type="NCBI Taxonomy" id="37931"/>
    <lineage>
        <taxon>Bacteria</taxon>
        <taxon>Bacillati</taxon>
        <taxon>Actinomycetota</taxon>
        <taxon>Actinomycetes</taxon>
        <taxon>Micrococcales</taxon>
        <taxon>Micrococcaceae</taxon>
        <taxon>Paenarthrobacter</taxon>
    </lineage>
</organism>
<accession>A0AAX3EDI5</accession>
<dbReference type="AlphaFoldDB" id="A0AAX3EDI5"/>
<dbReference type="EMBL" id="CP101185">
    <property type="protein sequence ID" value="UYV96048.1"/>
    <property type="molecule type" value="Genomic_DNA"/>
</dbReference>
<dbReference type="RefSeq" id="WP_069695053.1">
    <property type="nucleotide sequence ID" value="NZ_CP043010.1"/>
</dbReference>
<sequence length="79" mass="8585">MSTIAVPVQDALPFDFGSDVLVVSAPVYDEQARQADRELCQHYFAGWCSTAFPVDGTQAEHSGTTFADFQAASRRLAES</sequence>
<dbReference type="Proteomes" id="UP001163293">
    <property type="component" value="Chromosome"/>
</dbReference>
<keyword evidence="2" id="KW-1185">Reference proteome</keyword>
<evidence type="ECO:0000313" key="1">
    <source>
        <dbReference type="EMBL" id="UYV96048.1"/>
    </source>
</evidence>
<evidence type="ECO:0000313" key="2">
    <source>
        <dbReference type="Proteomes" id="UP001163293"/>
    </source>
</evidence>
<reference evidence="1" key="1">
    <citation type="submission" date="2022-07" db="EMBL/GenBank/DDBJ databases">
        <authorList>
            <person name="Wu T."/>
        </authorList>
    </citation>
    <scope>NUCLEOTIDE SEQUENCE</scope>
    <source>
        <strain evidence="1">SD-1</strain>
    </source>
</reference>
<gene>
    <name evidence="1" type="ORF">NL394_13250</name>
</gene>